<keyword evidence="1" id="KW-0732">Signal</keyword>
<accession>A0A6G1BLE9</accession>
<evidence type="ECO:0000313" key="4">
    <source>
        <dbReference type="Proteomes" id="UP000479710"/>
    </source>
</evidence>
<dbReference type="PANTHER" id="PTHR33074:SF62">
    <property type="entry name" value="EXPRESSED PROTEIN"/>
    <property type="match status" value="1"/>
</dbReference>
<dbReference type="Pfam" id="PF07762">
    <property type="entry name" value="DUF1618"/>
    <property type="match status" value="1"/>
</dbReference>
<evidence type="ECO:0000256" key="1">
    <source>
        <dbReference type="SAM" id="SignalP"/>
    </source>
</evidence>
<feature type="domain" description="DUF1618" evidence="2">
    <location>
        <begin position="11"/>
        <end position="191"/>
    </location>
</feature>
<comment type="caution">
    <text evidence="3">The sequence shown here is derived from an EMBL/GenBank/DDBJ whole genome shotgun (WGS) entry which is preliminary data.</text>
</comment>
<protein>
    <recommendedName>
        <fullName evidence="2">DUF1618 domain-containing protein</fullName>
    </recommendedName>
</protein>
<gene>
    <name evidence="3" type="ORF">E2562_019377</name>
</gene>
<dbReference type="OrthoDB" id="663726at2759"/>
<sequence>MLGGEAGAMGWVNLWSGILIYGLLGDDDNQDRPTLQHMPLPLSMHTITCNHGMGDELALGCPYSLRGIASVTRRGKACLKLAGVHVTGERLPYTDVETQLPAFAVDDWTLTTWSNDKMAGYFKDWHEDFTVRSSEFRISDAVCSQLLRSGLLHRKPSRDDGGEEAMVELALRNLWVSHPTPSLNGEEDVVYLMAKPKCFHPKAWALALDMRNSTLLGVAEFGVGKPFVGVTYHASTISKYMSLVTPPVAGGYLC</sequence>
<evidence type="ECO:0000259" key="2">
    <source>
        <dbReference type="Pfam" id="PF07762"/>
    </source>
</evidence>
<feature type="chain" id="PRO_5026143595" description="DUF1618 domain-containing protein" evidence="1">
    <location>
        <begin position="26"/>
        <end position="254"/>
    </location>
</feature>
<proteinExistence type="predicted"/>
<dbReference type="InterPro" id="IPR011676">
    <property type="entry name" value="DUF1618"/>
</dbReference>
<feature type="signal peptide" evidence="1">
    <location>
        <begin position="1"/>
        <end position="25"/>
    </location>
</feature>
<dbReference type="Proteomes" id="UP000479710">
    <property type="component" value="Unassembled WGS sequence"/>
</dbReference>
<name>A0A6G1BLE9_9ORYZ</name>
<reference evidence="3 4" key="1">
    <citation type="submission" date="2019-11" db="EMBL/GenBank/DDBJ databases">
        <title>Whole genome sequence of Oryza granulata.</title>
        <authorList>
            <person name="Li W."/>
        </authorList>
    </citation>
    <scope>NUCLEOTIDE SEQUENCE [LARGE SCALE GENOMIC DNA]</scope>
    <source>
        <strain evidence="4">cv. Menghai</strain>
        <tissue evidence="3">Leaf</tissue>
    </source>
</reference>
<keyword evidence="4" id="KW-1185">Reference proteome</keyword>
<dbReference type="EMBL" id="SPHZ02000012">
    <property type="protein sequence ID" value="KAF0888868.1"/>
    <property type="molecule type" value="Genomic_DNA"/>
</dbReference>
<dbReference type="AlphaFoldDB" id="A0A6G1BLE9"/>
<dbReference type="PANTHER" id="PTHR33074">
    <property type="entry name" value="EXPRESSED PROTEIN-RELATED"/>
    <property type="match status" value="1"/>
</dbReference>
<organism evidence="3 4">
    <name type="scientific">Oryza meyeriana var. granulata</name>
    <dbReference type="NCBI Taxonomy" id="110450"/>
    <lineage>
        <taxon>Eukaryota</taxon>
        <taxon>Viridiplantae</taxon>
        <taxon>Streptophyta</taxon>
        <taxon>Embryophyta</taxon>
        <taxon>Tracheophyta</taxon>
        <taxon>Spermatophyta</taxon>
        <taxon>Magnoliopsida</taxon>
        <taxon>Liliopsida</taxon>
        <taxon>Poales</taxon>
        <taxon>Poaceae</taxon>
        <taxon>BOP clade</taxon>
        <taxon>Oryzoideae</taxon>
        <taxon>Oryzeae</taxon>
        <taxon>Oryzinae</taxon>
        <taxon>Oryza</taxon>
        <taxon>Oryza meyeriana</taxon>
    </lineage>
</organism>
<evidence type="ECO:0000313" key="3">
    <source>
        <dbReference type="EMBL" id="KAF0888868.1"/>
    </source>
</evidence>